<dbReference type="AlphaFoldDB" id="A0A1B6D6V4"/>
<reference evidence="2" key="1">
    <citation type="submission" date="2015-12" db="EMBL/GenBank/DDBJ databases">
        <title>De novo transcriptome assembly of four potential Pierce s Disease insect vectors from Arizona vineyards.</title>
        <authorList>
            <person name="Tassone E.E."/>
        </authorList>
    </citation>
    <scope>NUCLEOTIDE SEQUENCE</scope>
</reference>
<proteinExistence type="predicted"/>
<organism evidence="2">
    <name type="scientific">Clastoptera arizonana</name>
    <name type="common">Arizona spittle bug</name>
    <dbReference type="NCBI Taxonomy" id="38151"/>
    <lineage>
        <taxon>Eukaryota</taxon>
        <taxon>Metazoa</taxon>
        <taxon>Ecdysozoa</taxon>
        <taxon>Arthropoda</taxon>
        <taxon>Hexapoda</taxon>
        <taxon>Insecta</taxon>
        <taxon>Pterygota</taxon>
        <taxon>Neoptera</taxon>
        <taxon>Paraneoptera</taxon>
        <taxon>Hemiptera</taxon>
        <taxon>Auchenorrhyncha</taxon>
        <taxon>Cercopoidea</taxon>
        <taxon>Clastopteridae</taxon>
        <taxon>Clastoptera</taxon>
    </lineage>
</organism>
<feature type="compositionally biased region" description="Polar residues" evidence="1">
    <location>
        <begin position="85"/>
        <end position="94"/>
    </location>
</feature>
<feature type="region of interest" description="Disordered" evidence="1">
    <location>
        <begin position="62"/>
        <end position="101"/>
    </location>
</feature>
<name>A0A1B6D6V4_9HEMI</name>
<sequence length="101" mass="11791">HFIVSSSDRVLTLRPKRSNTDKKRVYSFKYFFTVKGQKIQVCKSFFLGTLDISQKPVYNAHLTKNHETNTPQPDKRGKSRHSRRVQTGNLNFTQEHIESIP</sequence>
<dbReference type="PANTHER" id="PTHR10773:SF19">
    <property type="match status" value="1"/>
</dbReference>
<feature type="non-terminal residue" evidence="2">
    <location>
        <position position="1"/>
    </location>
</feature>
<evidence type="ECO:0000256" key="1">
    <source>
        <dbReference type="SAM" id="MobiDB-lite"/>
    </source>
</evidence>
<gene>
    <name evidence="2" type="ORF">g.7149</name>
</gene>
<protein>
    <submittedName>
        <fullName evidence="2">Uncharacterized protein</fullName>
    </submittedName>
</protein>
<dbReference type="EMBL" id="GEDC01015886">
    <property type="protein sequence ID" value="JAS21412.1"/>
    <property type="molecule type" value="Transcribed_RNA"/>
</dbReference>
<dbReference type="PANTHER" id="PTHR10773">
    <property type="entry name" value="DNA-DIRECTED RNA POLYMERASES I, II, AND III SUBUNIT RPABC2"/>
    <property type="match status" value="1"/>
</dbReference>
<accession>A0A1B6D6V4</accession>
<evidence type="ECO:0000313" key="2">
    <source>
        <dbReference type="EMBL" id="JAS21412.1"/>
    </source>
</evidence>